<proteinExistence type="predicted"/>
<dbReference type="RefSeq" id="WP_135203720.1">
    <property type="nucleotide sequence ID" value="NZ_SPVG01000220.1"/>
</dbReference>
<name>A0A4Y9S680_9BURK</name>
<gene>
    <name evidence="1" type="ORF">E4L98_22190</name>
</gene>
<dbReference type="AlphaFoldDB" id="A0A4Y9S680"/>
<comment type="caution">
    <text evidence="1">The sequence shown here is derived from an EMBL/GenBank/DDBJ whole genome shotgun (WGS) entry which is preliminary data.</text>
</comment>
<protein>
    <submittedName>
        <fullName evidence="1">Uncharacterized protein</fullName>
    </submittedName>
</protein>
<keyword evidence="2" id="KW-1185">Reference proteome</keyword>
<dbReference type="EMBL" id="SPVG01000220">
    <property type="protein sequence ID" value="TFW16883.1"/>
    <property type="molecule type" value="Genomic_DNA"/>
</dbReference>
<accession>A0A4Y9S680</accession>
<sequence>MLKAFGLSLRIDVAPHAVSVLRVSRWRADAVTLLARQSIAPSGEHPFDAIGNALRAVLGELEVGGWAAQFTLSDELTRMWRVTPPPGAARMADLEGAAGLRFQSLYGEPPSAWRVAADWDAAQPFFAAAVPQRLLDVLQAVAQDCRLAIVGIAPRIVSAWNRCRRGVKAGAWFGLVHEQLLTLAATDTDGKRIRAIRPLPIPPDADQAWLTRTLQREALLLDMAPPALLQLHGAAPAGWIQPLASASHIACQPLAGSAV</sequence>
<reference evidence="1 2" key="1">
    <citation type="submission" date="2019-03" db="EMBL/GenBank/DDBJ databases">
        <title>Draft Genome Sequence of Duganella callidus sp. nov., a Novel Duganella Species Isolated from Cultivated Soil.</title>
        <authorList>
            <person name="Raths R."/>
            <person name="Peta V."/>
            <person name="Bucking H."/>
        </authorList>
    </citation>
    <scope>NUCLEOTIDE SEQUENCE [LARGE SCALE GENOMIC DNA]</scope>
    <source>
        <strain evidence="1 2">DN04</strain>
    </source>
</reference>
<dbReference type="Proteomes" id="UP000297729">
    <property type="component" value="Unassembled WGS sequence"/>
</dbReference>
<evidence type="ECO:0000313" key="2">
    <source>
        <dbReference type="Proteomes" id="UP000297729"/>
    </source>
</evidence>
<dbReference type="OrthoDB" id="8560701at2"/>
<organism evidence="1 2">
    <name type="scientific">Duganella callida</name>
    <dbReference type="NCBI Taxonomy" id="2561932"/>
    <lineage>
        <taxon>Bacteria</taxon>
        <taxon>Pseudomonadati</taxon>
        <taxon>Pseudomonadota</taxon>
        <taxon>Betaproteobacteria</taxon>
        <taxon>Burkholderiales</taxon>
        <taxon>Oxalobacteraceae</taxon>
        <taxon>Telluria group</taxon>
        <taxon>Duganella</taxon>
    </lineage>
</organism>
<evidence type="ECO:0000313" key="1">
    <source>
        <dbReference type="EMBL" id="TFW16883.1"/>
    </source>
</evidence>